<comment type="catalytic activity">
    <reaction evidence="5">
        <text>O-phospho-L-tyrosyl-[protein] + H2O = L-tyrosyl-[protein] + phosphate</text>
        <dbReference type="Rhea" id="RHEA:10684"/>
        <dbReference type="Rhea" id="RHEA-COMP:10136"/>
        <dbReference type="Rhea" id="RHEA-COMP:20101"/>
        <dbReference type="ChEBI" id="CHEBI:15377"/>
        <dbReference type="ChEBI" id="CHEBI:43474"/>
        <dbReference type="ChEBI" id="CHEBI:46858"/>
        <dbReference type="ChEBI" id="CHEBI:61978"/>
        <dbReference type="EC" id="3.1.3.48"/>
    </reaction>
</comment>
<reference evidence="6 7" key="1">
    <citation type="submission" date="2020-11" db="EMBL/GenBank/DDBJ databases">
        <title>Draft genome sequencing of a Lachnospiraceae strain isolated from anoxic soil subjected to BSD treatment.</title>
        <authorList>
            <person name="Uek A."/>
            <person name="Tonouchi A."/>
        </authorList>
    </citation>
    <scope>NUCLEOTIDE SEQUENCE [LARGE SCALE GENOMIC DNA]</scope>
    <source>
        <strain evidence="6 7">TB5</strain>
    </source>
</reference>
<keyword evidence="3" id="KW-0378">Hydrolase</keyword>
<dbReference type="Gene3D" id="3.20.20.140">
    <property type="entry name" value="Metal-dependent hydrolases"/>
    <property type="match status" value="1"/>
</dbReference>
<dbReference type="GO" id="GO:0030145">
    <property type="term" value="F:manganese ion binding"/>
    <property type="evidence" value="ECO:0007669"/>
    <property type="project" value="InterPro"/>
</dbReference>
<comment type="similarity">
    <text evidence="1">Belongs to the metallo-dependent hydrolases superfamily. CpsB/CapC family.</text>
</comment>
<proteinExistence type="inferred from homology"/>
<dbReference type="RefSeq" id="WP_271713319.1">
    <property type="nucleotide sequence ID" value="NZ_AP024169.1"/>
</dbReference>
<dbReference type="Pfam" id="PF19567">
    <property type="entry name" value="CpsB_CapC"/>
    <property type="match status" value="1"/>
</dbReference>
<dbReference type="PIRSF" id="PIRSF016557">
    <property type="entry name" value="Caps_synth_CpsB"/>
    <property type="match status" value="1"/>
</dbReference>
<evidence type="ECO:0000313" key="6">
    <source>
        <dbReference type="EMBL" id="BCN32263.1"/>
    </source>
</evidence>
<dbReference type="PANTHER" id="PTHR39181">
    <property type="entry name" value="TYROSINE-PROTEIN PHOSPHATASE YWQE"/>
    <property type="match status" value="1"/>
</dbReference>
<dbReference type="InterPro" id="IPR016667">
    <property type="entry name" value="Caps_polysacc_synth_CpsB/CapC"/>
</dbReference>
<evidence type="ECO:0000256" key="3">
    <source>
        <dbReference type="ARBA" id="ARBA00022801"/>
    </source>
</evidence>
<dbReference type="Proteomes" id="UP000595897">
    <property type="component" value="Chromosome"/>
</dbReference>
<dbReference type="EMBL" id="AP024169">
    <property type="protein sequence ID" value="BCN32263.1"/>
    <property type="molecule type" value="Genomic_DNA"/>
</dbReference>
<evidence type="ECO:0000256" key="5">
    <source>
        <dbReference type="ARBA" id="ARBA00051722"/>
    </source>
</evidence>
<evidence type="ECO:0000256" key="4">
    <source>
        <dbReference type="ARBA" id="ARBA00022912"/>
    </source>
</evidence>
<gene>
    <name evidence="6" type="primary">wzh</name>
    <name evidence="6" type="ORF">bsdtb5_35580</name>
</gene>
<sequence>MSYHGHEGYLDINAHILPNIDYGSSCLVETKCMLKKAYMEGIRTIVATPYYYPEKEYDTKKIKETYDMVCKEARNMFPDLYLLLGSEIYYHENIVATLKSKKADTLGDTSYVLIDFEPIATYKKIYQGVKKLIDGGYLPVLAHVEQYDCLFNRMERCIELIQLGTYLQLDCESTIGGRFNKRVTYNLRLLKENRIHFLGTNCRNIREHPPRMRECMEQLKIKLDSSQIKKLTVSNVERFMKNEYIDN</sequence>
<keyword evidence="7" id="KW-1185">Reference proteome</keyword>
<organism evidence="6 7">
    <name type="scientific">Anaeromicropila herbilytica</name>
    <dbReference type="NCBI Taxonomy" id="2785025"/>
    <lineage>
        <taxon>Bacteria</taxon>
        <taxon>Bacillati</taxon>
        <taxon>Bacillota</taxon>
        <taxon>Clostridia</taxon>
        <taxon>Lachnospirales</taxon>
        <taxon>Lachnospiraceae</taxon>
        <taxon>Anaeromicropila</taxon>
    </lineage>
</organism>
<keyword evidence="4" id="KW-0904">Protein phosphatase</keyword>
<protein>
    <recommendedName>
        <fullName evidence="2">protein-tyrosine-phosphatase</fullName>
        <ecNumber evidence="2">3.1.3.48</ecNumber>
    </recommendedName>
</protein>
<evidence type="ECO:0000313" key="7">
    <source>
        <dbReference type="Proteomes" id="UP000595897"/>
    </source>
</evidence>
<dbReference type="GO" id="GO:0004725">
    <property type="term" value="F:protein tyrosine phosphatase activity"/>
    <property type="evidence" value="ECO:0007669"/>
    <property type="project" value="UniProtKB-EC"/>
</dbReference>
<evidence type="ECO:0000256" key="1">
    <source>
        <dbReference type="ARBA" id="ARBA00005750"/>
    </source>
</evidence>
<evidence type="ECO:0000256" key="2">
    <source>
        <dbReference type="ARBA" id="ARBA00013064"/>
    </source>
</evidence>
<name>A0A7R7ENW8_9FIRM</name>
<dbReference type="EC" id="3.1.3.48" evidence="2"/>
<dbReference type="KEGG" id="ahb:bsdtb5_35580"/>
<dbReference type="PANTHER" id="PTHR39181:SF1">
    <property type="entry name" value="TYROSINE-PROTEIN PHOSPHATASE YWQE"/>
    <property type="match status" value="1"/>
</dbReference>
<accession>A0A7R7ENW8</accession>
<dbReference type="AlphaFoldDB" id="A0A7R7ENW8"/>